<name>A0ABP6T9D3_9ACTN</name>
<feature type="transmembrane region" description="Helical" evidence="6">
    <location>
        <begin position="191"/>
        <end position="211"/>
    </location>
</feature>
<feature type="transmembrane region" description="Helical" evidence="6">
    <location>
        <begin position="331"/>
        <end position="353"/>
    </location>
</feature>
<evidence type="ECO:0000313" key="7">
    <source>
        <dbReference type="EMBL" id="GAA3395129.1"/>
    </source>
</evidence>
<feature type="transmembrane region" description="Helical" evidence="6">
    <location>
        <begin position="152"/>
        <end position="175"/>
    </location>
</feature>
<dbReference type="InterPro" id="IPR035906">
    <property type="entry name" value="MetI-like_sf"/>
</dbReference>
<feature type="transmembrane region" description="Helical" evidence="6">
    <location>
        <begin position="85"/>
        <end position="103"/>
    </location>
</feature>
<dbReference type="Gene3D" id="1.10.3720.10">
    <property type="entry name" value="MetI-like"/>
    <property type="match status" value="1"/>
</dbReference>
<sequence length="540" mass="57245">MCAMSRARLGWLLLAPGFVALLWTYLIPTGTTLGNSVWRQPAGSEWRLTPSGTAERVEPLEGRLNLGNIEYVLSSSYPEQLGRSVLLAVVPLVLTLLVAPLLAMAAQRTGRGGRLFTRVLISVPLAGYAPVAYLIAWTFGNTDGRVDRDPSPLVAAAVCSPGPVLAVAVTLYLAAFRRTGARPGRGPRERAAYVVGGVLALAVLAVAIQSFTARHVAGGAQVPRRGPTGLLPAAVQASTHLQPVLSTMMLVPLAALGLLAMWLLLAARTRIDLAPPSLPDRRHPGWWLVLIVALVLFAAVVVVAALPWLRTLDDDPGAGDFSAAEIYRDTWLPPLLSAVVSVLVAAGSGYALGVLRPLGERSTSLLWLFAPWLFVGVGPLAFAYRDRAEGAQQADTWFDLVPPVWISIPALVVFTLFFRARRADTAPVRSALPLIGLAVLAHWMLGAQDLLWPGLVGDNLAAPVLAFGTAALGQSLELTLGLGMILPLPVFLVLFALVVTAQVGYLDRLTIRTGHGSEERTSPDGPGPAEFRPSARGSGP</sequence>
<comment type="subcellular location">
    <subcellularLocation>
        <location evidence="1">Membrane</location>
        <topology evidence="1">Multi-pass membrane protein</topology>
    </subcellularLocation>
</comment>
<feature type="transmembrane region" description="Helical" evidence="6">
    <location>
        <begin position="115"/>
        <end position="140"/>
    </location>
</feature>
<gene>
    <name evidence="7" type="ORF">GCM10020369_67100</name>
</gene>
<accession>A0ABP6T9D3</accession>
<feature type="transmembrane region" description="Helical" evidence="6">
    <location>
        <begin position="244"/>
        <end position="265"/>
    </location>
</feature>
<protein>
    <recommendedName>
        <fullName evidence="9">Sugar ABC transporter permease</fullName>
    </recommendedName>
</protein>
<feature type="transmembrane region" description="Helical" evidence="6">
    <location>
        <begin position="404"/>
        <end position="420"/>
    </location>
</feature>
<evidence type="ECO:0000256" key="5">
    <source>
        <dbReference type="SAM" id="MobiDB-lite"/>
    </source>
</evidence>
<feature type="transmembrane region" description="Helical" evidence="6">
    <location>
        <begin position="9"/>
        <end position="27"/>
    </location>
</feature>
<organism evidence="7 8">
    <name type="scientific">Cryptosporangium minutisporangium</name>
    <dbReference type="NCBI Taxonomy" id="113569"/>
    <lineage>
        <taxon>Bacteria</taxon>
        <taxon>Bacillati</taxon>
        <taxon>Actinomycetota</taxon>
        <taxon>Actinomycetes</taxon>
        <taxon>Cryptosporangiales</taxon>
        <taxon>Cryptosporangiaceae</taxon>
        <taxon>Cryptosporangium</taxon>
    </lineage>
</organism>
<keyword evidence="4 6" id="KW-0472">Membrane</keyword>
<evidence type="ECO:0000256" key="6">
    <source>
        <dbReference type="SAM" id="Phobius"/>
    </source>
</evidence>
<evidence type="ECO:0000256" key="4">
    <source>
        <dbReference type="ARBA" id="ARBA00023136"/>
    </source>
</evidence>
<dbReference type="EMBL" id="BAAAYN010000047">
    <property type="protein sequence ID" value="GAA3395129.1"/>
    <property type="molecule type" value="Genomic_DNA"/>
</dbReference>
<dbReference type="Proteomes" id="UP001501676">
    <property type="component" value="Unassembled WGS sequence"/>
</dbReference>
<keyword evidence="2 6" id="KW-0812">Transmembrane</keyword>
<comment type="caution">
    <text evidence="7">The sequence shown here is derived from an EMBL/GenBank/DDBJ whole genome shotgun (WGS) entry which is preliminary data.</text>
</comment>
<reference evidence="8" key="1">
    <citation type="journal article" date="2019" name="Int. J. Syst. Evol. Microbiol.">
        <title>The Global Catalogue of Microorganisms (GCM) 10K type strain sequencing project: providing services to taxonomists for standard genome sequencing and annotation.</title>
        <authorList>
            <consortium name="The Broad Institute Genomics Platform"/>
            <consortium name="The Broad Institute Genome Sequencing Center for Infectious Disease"/>
            <person name="Wu L."/>
            <person name="Ma J."/>
        </authorList>
    </citation>
    <scope>NUCLEOTIDE SEQUENCE [LARGE SCALE GENOMIC DNA]</scope>
    <source>
        <strain evidence="8">JCM 9458</strain>
    </source>
</reference>
<keyword evidence="8" id="KW-1185">Reference proteome</keyword>
<feature type="region of interest" description="Disordered" evidence="5">
    <location>
        <begin position="515"/>
        <end position="540"/>
    </location>
</feature>
<keyword evidence="3 6" id="KW-1133">Transmembrane helix</keyword>
<feature type="transmembrane region" description="Helical" evidence="6">
    <location>
        <begin position="286"/>
        <end position="309"/>
    </location>
</feature>
<dbReference type="SUPFAM" id="SSF161098">
    <property type="entry name" value="MetI-like"/>
    <property type="match status" value="1"/>
</dbReference>
<feature type="transmembrane region" description="Helical" evidence="6">
    <location>
        <begin position="427"/>
        <end position="445"/>
    </location>
</feature>
<feature type="transmembrane region" description="Helical" evidence="6">
    <location>
        <begin position="484"/>
        <end position="506"/>
    </location>
</feature>
<evidence type="ECO:0008006" key="9">
    <source>
        <dbReference type="Google" id="ProtNLM"/>
    </source>
</evidence>
<evidence type="ECO:0000256" key="3">
    <source>
        <dbReference type="ARBA" id="ARBA00022989"/>
    </source>
</evidence>
<evidence type="ECO:0000256" key="2">
    <source>
        <dbReference type="ARBA" id="ARBA00022692"/>
    </source>
</evidence>
<proteinExistence type="predicted"/>
<evidence type="ECO:0000256" key="1">
    <source>
        <dbReference type="ARBA" id="ARBA00004141"/>
    </source>
</evidence>
<feature type="transmembrane region" description="Helical" evidence="6">
    <location>
        <begin position="365"/>
        <end position="384"/>
    </location>
</feature>
<evidence type="ECO:0000313" key="8">
    <source>
        <dbReference type="Proteomes" id="UP001501676"/>
    </source>
</evidence>